<evidence type="ECO:0000313" key="1">
    <source>
        <dbReference type="EMBL" id="BAD56364.1"/>
    </source>
</evidence>
<name>Q5YZM7_NOCFA</name>
<protein>
    <submittedName>
        <fullName evidence="1">Uncharacterized protein</fullName>
    </submittedName>
</protein>
<keyword evidence="2" id="KW-1185">Reference proteome</keyword>
<accession>Q5YZM7</accession>
<evidence type="ECO:0000313" key="2">
    <source>
        <dbReference type="Proteomes" id="UP000006820"/>
    </source>
</evidence>
<sequence>MTLWQAIKLSDWSHPASQPPTTIVPTHLWDALEAHRPAWFTRLRDKGRVVVVRNTPPA</sequence>
<organism evidence="1 2">
    <name type="scientific">Nocardia farcinica (strain IFM 10152)</name>
    <dbReference type="NCBI Taxonomy" id="247156"/>
    <lineage>
        <taxon>Bacteria</taxon>
        <taxon>Bacillati</taxon>
        <taxon>Actinomycetota</taxon>
        <taxon>Actinomycetes</taxon>
        <taxon>Mycobacteriales</taxon>
        <taxon>Nocardiaceae</taxon>
        <taxon>Nocardia</taxon>
    </lineage>
</organism>
<dbReference type="STRING" id="247156.NFA_15190"/>
<dbReference type="Proteomes" id="UP000006820">
    <property type="component" value="Chromosome"/>
</dbReference>
<proteinExistence type="predicted"/>
<dbReference type="EMBL" id="AP006618">
    <property type="protein sequence ID" value="BAD56364.1"/>
    <property type="molecule type" value="Genomic_DNA"/>
</dbReference>
<dbReference type="HOGENOM" id="CLU_2974846_0_0_11"/>
<dbReference type="AlphaFoldDB" id="Q5YZM7"/>
<dbReference type="KEGG" id="nfa:NFA_15190"/>
<reference evidence="1 2" key="1">
    <citation type="journal article" date="2004" name="Proc. Natl. Acad. Sci. U.S.A.">
        <title>The complete genomic sequence of Nocardia farcinica IFM 10152.</title>
        <authorList>
            <person name="Ishikawa J."/>
            <person name="Yamashita A."/>
            <person name="Mikami Y."/>
            <person name="Hoshino Y."/>
            <person name="Kurita H."/>
            <person name="Hotta K."/>
            <person name="Shiba T."/>
            <person name="Hattori M."/>
        </authorList>
    </citation>
    <scope>NUCLEOTIDE SEQUENCE [LARGE SCALE GENOMIC DNA]</scope>
    <source>
        <strain evidence="1 2">IFM 10152</strain>
    </source>
</reference>
<gene>
    <name evidence="1" type="ordered locus">NFA_15190</name>
</gene>